<evidence type="ECO:0000313" key="2">
    <source>
        <dbReference type="Proteomes" id="UP000325105"/>
    </source>
</evidence>
<dbReference type="Pfam" id="PF22000">
    <property type="entry name" value="DUF6929"/>
    <property type="match status" value="1"/>
</dbReference>
<organism evidence="1 2">
    <name type="scientific">Sphingobacterium allocomposti</name>
    <dbReference type="NCBI Taxonomy" id="415956"/>
    <lineage>
        <taxon>Bacteria</taxon>
        <taxon>Pseudomonadati</taxon>
        <taxon>Bacteroidota</taxon>
        <taxon>Sphingobacteriia</taxon>
        <taxon>Sphingobacteriales</taxon>
        <taxon>Sphingobacteriaceae</taxon>
        <taxon>Sphingobacterium</taxon>
    </lineage>
</organism>
<dbReference type="Proteomes" id="UP000325105">
    <property type="component" value="Unassembled WGS sequence"/>
</dbReference>
<evidence type="ECO:0000313" key="1">
    <source>
        <dbReference type="EMBL" id="TYP91758.1"/>
    </source>
</evidence>
<sequence length="274" mass="30600">MKEFILELLFTIQGIGAASGLIYREQDIYLISDNSNYLYSYSLETKTLKEKLLSERAVNVQVPKKIKADFEAITEIDSCLYIFGSGSTANRNLLVIYDFRLDRVDSIDMGPVYQALRENYAISADDFNIEGAIDLNSDIWLFNRGNGPGQKNGVFVLQRNNLAPKAYYPVTLPSLKGIPLGFTDATVVDNKIYFIAAAEDGSSTYLDGDVQGTVLGVLLPETLQIEYTQPISFSHKFEGLTHYISDSSSITFLLCEDQDGDADFSDIYRLVLPR</sequence>
<proteinExistence type="predicted"/>
<name>A0A5S5D8U9_9SPHI</name>
<dbReference type="OrthoDB" id="6710009at2"/>
<dbReference type="InterPro" id="IPR053851">
    <property type="entry name" value="DUF6929"/>
</dbReference>
<dbReference type="RefSeq" id="WP_148909417.1">
    <property type="nucleotide sequence ID" value="NZ_VNHX01000018.1"/>
</dbReference>
<gene>
    <name evidence="1" type="ORF">BC792_1184</name>
</gene>
<accession>A0A5S5D8U9</accession>
<protein>
    <submittedName>
        <fullName evidence="1">Uncharacterized protein</fullName>
    </submittedName>
</protein>
<keyword evidence="2" id="KW-1185">Reference proteome</keyword>
<reference evidence="1 2" key="1">
    <citation type="submission" date="2019-07" db="EMBL/GenBank/DDBJ databases">
        <title>Genomic Encyclopedia of Archaeal and Bacterial Type Strains, Phase II (KMG-II): from individual species to whole genera.</title>
        <authorList>
            <person name="Goeker M."/>
        </authorList>
    </citation>
    <scope>NUCLEOTIDE SEQUENCE [LARGE SCALE GENOMIC DNA]</scope>
    <source>
        <strain evidence="1 2">DSM 18850</strain>
    </source>
</reference>
<dbReference type="AlphaFoldDB" id="A0A5S5D8U9"/>
<comment type="caution">
    <text evidence="1">The sequence shown here is derived from an EMBL/GenBank/DDBJ whole genome shotgun (WGS) entry which is preliminary data.</text>
</comment>
<dbReference type="EMBL" id="VNHX01000018">
    <property type="protein sequence ID" value="TYP91758.1"/>
    <property type="molecule type" value="Genomic_DNA"/>
</dbReference>